<feature type="repeat" description="PPR" evidence="2">
    <location>
        <begin position="153"/>
        <end position="187"/>
    </location>
</feature>
<keyword evidence="4" id="KW-1185">Reference proteome</keyword>
<dbReference type="PANTHER" id="PTHR47926:SF387">
    <property type="entry name" value="PENTATRICOPEPTIDE REPEAT-CONTAINING PROTEIN"/>
    <property type="match status" value="1"/>
</dbReference>
<dbReference type="PROSITE" id="PS51375">
    <property type="entry name" value="PPR"/>
    <property type="match status" value="7"/>
</dbReference>
<comment type="caution">
    <text evidence="3">The sequence shown here is derived from an EMBL/GenBank/DDBJ whole genome shotgun (WGS) entry which is preliminary data.</text>
</comment>
<dbReference type="PANTHER" id="PTHR47926">
    <property type="entry name" value="PENTATRICOPEPTIDE REPEAT-CONTAINING PROTEIN"/>
    <property type="match status" value="1"/>
</dbReference>
<dbReference type="InterPro" id="IPR046849">
    <property type="entry name" value="E2_motif"/>
</dbReference>
<feature type="repeat" description="PPR" evidence="2">
    <location>
        <begin position="388"/>
        <end position="422"/>
    </location>
</feature>
<proteinExistence type="predicted"/>
<accession>A0ABD2XUN2</accession>
<dbReference type="InterPro" id="IPR002885">
    <property type="entry name" value="PPR_rpt"/>
</dbReference>
<feature type="repeat" description="PPR" evidence="2">
    <location>
        <begin position="254"/>
        <end position="284"/>
    </location>
</feature>
<dbReference type="Pfam" id="PF13041">
    <property type="entry name" value="PPR_2"/>
    <property type="match status" value="2"/>
</dbReference>
<dbReference type="FunFam" id="1.25.40.10:FF:000348">
    <property type="entry name" value="Pentatricopeptide repeat-containing protein chloroplastic"/>
    <property type="match status" value="1"/>
</dbReference>
<evidence type="ECO:0000256" key="2">
    <source>
        <dbReference type="PROSITE-ProRule" id="PRU00708"/>
    </source>
</evidence>
<evidence type="ECO:0000256" key="1">
    <source>
        <dbReference type="ARBA" id="ARBA00022737"/>
    </source>
</evidence>
<dbReference type="Pfam" id="PF20431">
    <property type="entry name" value="E_motif"/>
    <property type="match status" value="1"/>
</dbReference>
<feature type="repeat" description="PPR" evidence="2">
    <location>
        <begin position="52"/>
        <end position="86"/>
    </location>
</feature>
<dbReference type="AlphaFoldDB" id="A0ABD2XUN2"/>
<feature type="repeat" description="PPR" evidence="2">
    <location>
        <begin position="223"/>
        <end position="253"/>
    </location>
</feature>
<name>A0ABD2XUN2_9GENT</name>
<dbReference type="InterPro" id="IPR011990">
    <property type="entry name" value="TPR-like_helical_dom_sf"/>
</dbReference>
<protein>
    <submittedName>
        <fullName evidence="3">Uncharacterized protein</fullName>
    </submittedName>
</protein>
<gene>
    <name evidence="3" type="ORF">ACH5RR_040681</name>
</gene>
<dbReference type="EMBL" id="JBJUIK010000017">
    <property type="protein sequence ID" value="KAL3497949.1"/>
    <property type="molecule type" value="Genomic_DNA"/>
</dbReference>
<dbReference type="Proteomes" id="UP001630127">
    <property type="component" value="Unassembled WGS sequence"/>
</dbReference>
<dbReference type="Gene3D" id="1.25.40.10">
    <property type="entry name" value="Tetratricopeptide repeat domain"/>
    <property type="match status" value="4"/>
</dbReference>
<dbReference type="SUPFAM" id="SSF48452">
    <property type="entry name" value="TPR-like"/>
    <property type="match status" value="1"/>
</dbReference>
<evidence type="ECO:0000313" key="3">
    <source>
        <dbReference type="EMBL" id="KAL3497949.1"/>
    </source>
</evidence>
<organism evidence="3 4">
    <name type="scientific">Cinchona calisaya</name>
    <dbReference type="NCBI Taxonomy" id="153742"/>
    <lineage>
        <taxon>Eukaryota</taxon>
        <taxon>Viridiplantae</taxon>
        <taxon>Streptophyta</taxon>
        <taxon>Embryophyta</taxon>
        <taxon>Tracheophyta</taxon>
        <taxon>Spermatophyta</taxon>
        <taxon>Magnoliopsida</taxon>
        <taxon>eudicotyledons</taxon>
        <taxon>Gunneridae</taxon>
        <taxon>Pentapetalae</taxon>
        <taxon>asterids</taxon>
        <taxon>lamiids</taxon>
        <taxon>Gentianales</taxon>
        <taxon>Rubiaceae</taxon>
        <taxon>Cinchonoideae</taxon>
        <taxon>Cinchoneae</taxon>
        <taxon>Cinchona</taxon>
    </lineage>
</organism>
<dbReference type="Pfam" id="PF01535">
    <property type="entry name" value="PPR"/>
    <property type="match status" value="5"/>
</dbReference>
<evidence type="ECO:0000313" key="4">
    <source>
        <dbReference type="Proteomes" id="UP001630127"/>
    </source>
</evidence>
<dbReference type="InterPro" id="IPR046960">
    <property type="entry name" value="PPR_At4g14850-like_plant"/>
</dbReference>
<dbReference type="NCBIfam" id="TIGR00756">
    <property type="entry name" value="PPR"/>
    <property type="match status" value="6"/>
</dbReference>
<keyword evidence="1" id="KW-0677">Repeat</keyword>
<dbReference type="InterPro" id="IPR046848">
    <property type="entry name" value="E_motif"/>
</dbReference>
<reference evidence="3 4" key="1">
    <citation type="submission" date="2024-11" db="EMBL/GenBank/DDBJ databases">
        <title>A near-complete genome assembly of Cinchona calisaya.</title>
        <authorList>
            <person name="Lian D.C."/>
            <person name="Zhao X.W."/>
            <person name="Wei L."/>
        </authorList>
    </citation>
    <scope>NUCLEOTIDE SEQUENCE [LARGE SCALE GENOMIC DNA]</scope>
    <source>
        <tissue evidence="3">Nenye</tissue>
    </source>
</reference>
<dbReference type="FunFam" id="1.25.40.10:FF:000184">
    <property type="entry name" value="Pentatricopeptide repeat-containing protein, chloroplastic"/>
    <property type="match status" value="1"/>
</dbReference>
<sequence length="612" mass="68973">MPQLKQIQAHMTRTGLIFHLFPVSRLLSFCALDPNGNIHYANLLFTQISHPNTYIWNTMIRGYVSSQFPEMGFFFFNRMIAEDVEMDRKSFVFSLKCCGILSGIGMGLFVHCRIWKLGLVEDLIVRNALVHFYGEKGKLSDAKRVFGESNVRDVVSWTSMIDGFVTKNMPDDALEMFDEMSMRGPEPNEVTMIAVCSACSLKGDLTLARSIHELVVRKGARGSINLMNAVLDMYVKCGDLDKAKEIFHRMDVKDMFSWTSMMNGYAKNGKIDLARKCFDEMPERNVVSWTALIACYSQNNMPREALEMFHEMERRGLIPIESTLVCALSACSQFSCLDIGKRIHEYYVKQKHVVALSLILANALIDMYAKCGSIGAAVEIFIQMPEKDLVSWNSIIVGYASHGCAEEALDLFEQMISIGFKPDDITFVGVLSACAHGGLVNQGWDYFTNMKVHGLIPKAEHYACLIDLLSRVGRLEEAYRLITKMPMKPDAAVWGALLNGCKMHGNLNLGKLAADELVVLDPKDSGIYTLLASLCAKERKWSDVKMVRSMMREKGTRKNPGCSFIEMEGKFHEFLAADETHPESEAIYEVLDEIFLLSKLDVYSSGHEYFEV</sequence>
<feature type="repeat" description="PPR" evidence="2">
    <location>
        <begin position="423"/>
        <end position="457"/>
    </location>
</feature>
<dbReference type="FunFam" id="1.25.40.10:FF:000396">
    <property type="entry name" value="Pentatricopeptide repeat-containing protein At2g36730"/>
    <property type="match status" value="1"/>
</dbReference>
<dbReference type="Pfam" id="PF20430">
    <property type="entry name" value="Eplus_motif"/>
    <property type="match status" value="1"/>
</dbReference>
<feature type="repeat" description="PPR" evidence="2">
    <location>
        <begin position="285"/>
        <end position="319"/>
    </location>
</feature>